<dbReference type="RefSeq" id="WP_089802455.1">
    <property type="nucleotide sequence ID" value="NZ_BJYE01000020.1"/>
</dbReference>
<dbReference type="EMBL" id="BJYE01000020">
    <property type="protein sequence ID" value="GEN57202.1"/>
    <property type="molecule type" value="Genomic_DNA"/>
</dbReference>
<dbReference type="Proteomes" id="UP000321400">
    <property type="component" value="Unassembled WGS sequence"/>
</dbReference>
<organism evidence="1 2">
    <name type="scientific">Halolactibacillus alkaliphilus</name>
    <dbReference type="NCBI Taxonomy" id="442899"/>
    <lineage>
        <taxon>Bacteria</taxon>
        <taxon>Bacillati</taxon>
        <taxon>Bacillota</taxon>
        <taxon>Bacilli</taxon>
        <taxon>Bacillales</taxon>
        <taxon>Bacillaceae</taxon>
        <taxon>Halolactibacillus</taxon>
    </lineage>
</organism>
<protein>
    <submittedName>
        <fullName evidence="1">Uncharacterized protein</fullName>
    </submittedName>
</protein>
<dbReference type="OrthoDB" id="361440at2"/>
<dbReference type="STRING" id="442899.SAMN05720591_12136"/>
<evidence type="ECO:0000313" key="1">
    <source>
        <dbReference type="EMBL" id="GEN57202.1"/>
    </source>
</evidence>
<comment type="caution">
    <text evidence="1">The sequence shown here is derived from an EMBL/GenBank/DDBJ whole genome shotgun (WGS) entry which is preliminary data.</text>
</comment>
<name>A0A511X2N2_9BACI</name>
<keyword evidence="2" id="KW-1185">Reference proteome</keyword>
<dbReference type="AlphaFoldDB" id="A0A511X2N2"/>
<sequence length="76" mass="9238">MEKYNVELTVIAENDLLEIVKHITFQLFIPVSALIPIRIQETYRQNYIVFFSINEKERIVDVERILYPKHDWLKFL</sequence>
<proteinExistence type="predicted"/>
<gene>
    <name evidence="1" type="ORF">HAL01_16660</name>
</gene>
<reference evidence="1 2" key="1">
    <citation type="submission" date="2019-07" db="EMBL/GenBank/DDBJ databases">
        <title>Whole genome shotgun sequence of Halolactibacillus alkaliphilus NBRC 103919.</title>
        <authorList>
            <person name="Hosoyama A."/>
            <person name="Uohara A."/>
            <person name="Ohji S."/>
            <person name="Ichikawa N."/>
        </authorList>
    </citation>
    <scope>NUCLEOTIDE SEQUENCE [LARGE SCALE GENOMIC DNA]</scope>
    <source>
        <strain evidence="1 2">NBRC 103919</strain>
    </source>
</reference>
<evidence type="ECO:0000313" key="2">
    <source>
        <dbReference type="Proteomes" id="UP000321400"/>
    </source>
</evidence>
<accession>A0A511X2N2</accession>